<protein>
    <submittedName>
        <fullName evidence="2">Uncharacterized protein</fullName>
    </submittedName>
</protein>
<evidence type="ECO:0000313" key="3">
    <source>
        <dbReference type="Proteomes" id="UP000294003"/>
    </source>
</evidence>
<feature type="compositionally biased region" description="Basic and acidic residues" evidence="1">
    <location>
        <begin position="144"/>
        <end position="170"/>
    </location>
</feature>
<accession>A0ABY0H432</accession>
<feature type="region of interest" description="Disordered" evidence="1">
    <location>
        <begin position="1"/>
        <end position="29"/>
    </location>
</feature>
<dbReference type="EMBL" id="QJNS01000165">
    <property type="protein sequence ID" value="RYO84321.1"/>
    <property type="molecule type" value="Genomic_DNA"/>
</dbReference>
<name>A0ABY0H432_9PEZI</name>
<dbReference type="Proteomes" id="UP000294003">
    <property type="component" value="Unassembled WGS sequence"/>
</dbReference>
<gene>
    <name evidence="2" type="ORF">DL762_005722</name>
</gene>
<organism evidence="2 3">
    <name type="scientific">Monosporascus cannonballus</name>
    <dbReference type="NCBI Taxonomy" id="155416"/>
    <lineage>
        <taxon>Eukaryota</taxon>
        <taxon>Fungi</taxon>
        <taxon>Dikarya</taxon>
        <taxon>Ascomycota</taxon>
        <taxon>Pezizomycotina</taxon>
        <taxon>Sordariomycetes</taxon>
        <taxon>Xylariomycetidae</taxon>
        <taxon>Xylariales</taxon>
        <taxon>Xylariales incertae sedis</taxon>
        <taxon>Monosporascus</taxon>
    </lineage>
</organism>
<keyword evidence="3" id="KW-1185">Reference proteome</keyword>
<proteinExistence type="predicted"/>
<feature type="region of interest" description="Disordered" evidence="1">
    <location>
        <begin position="144"/>
        <end position="177"/>
    </location>
</feature>
<reference evidence="2 3" key="1">
    <citation type="submission" date="2018-06" db="EMBL/GenBank/DDBJ databases">
        <title>Complete Genomes of Monosporascus.</title>
        <authorList>
            <person name="Robinson A.J."/>
            <person name="Natvig D.O."/>
        </authorList>
    </citation>
    <scope>NUCLEOTIDE SEQUENCE [LARGE SCALE GENOMIC DNA]</scope>
    <source>
        <strain evidence="2 3">CBS 609.92</strain>
    </source>
</reference>
<evidence type="ECO:0000256" key="1">
    <source>
        <dbReference type="SAM" id="MobiDB-lite"/>
    </source>
</evidence>
<evidence type="ECO:0000313" key="2">
    <source>
        <dbReference type="EMBL" id="RYO84321.1"/>
    </source>
</evidence>
<sequence>MTEDLRVKLGKSQVESLQQGDPHARWKPEGWNAAIEAFKAGDRRPEPRFPVVINSPGGDGPLDSPEKLQKLADLPSVPVMSKSRITDLMGGYDGDEVQIADVTWEQLLLLEERTEQKEILVWFPDATAKKPIPRRACVVKSVKEKFRGTETDSGGERQGEVKDGDMDEKAVTSTHSG</sequence>
<comment type="caution">
    <text evidence="2">The sequence shown here is derived from an EMBL/GenBank/DDBJ whole genome shotgun (WGS) entry which is preliminary data.</text>
</comment>